<reference evidence="2" key="1">
    <citation type="submission" date="2011-01" db="EMBL/GenBank/DDBJ databases">
        <title>Complete sequence of chromosome of Acidobacterium sp. MP5ACTX9.</title>
        <authorList>
            <consortium name="US DOE Joint Genome Institute"/>
            <person name="Lucas S."/>
            <person name="Copeland A."/>
            <person name="Lapidus A."/>
            <person name="Cheng J.-F."/>
            <person name="Goodwin L."/>
            <person name="Pitluck S."/>
            <person name="Teshima H."/>
            <person name="Detter J.C."/>
            <person name="Han C."/>
            <person name="Tapia R."/>
            <person name="Land M."/>
            <person name="Hauser L."/>
            <person name="Kyrpides N."/>
            <person name="Ivanova N."/>
            <person name="Ovchinnikova G."/>
            <person name="Pagani I."/>
            <person name="Rawat S.R."/>
            <person name="Mannisto M."/>
            <person name="Haggblom M.M."/>
            <person name="Woyke T."/>
        </authorList>
    </citation>
    <scope>NUCLEOTIDE SEQUENCE [LARGE SCALE GENOMIC DNA]</scope>
    <source>
        <strain evidence="2">MP5ACTX9</strain>
    </source>
</reference>
<dbReference type="KEGG" id="acm:AciX9_0031"/>
<organism evidence="2">
    <name type="scientific">Granulicella tundricola (strain ATCC BAA-1859 / DSM 23138 / MP5ACTX9)</name>
    <dbReference type="NCBI Taxonomy" id="1198114"/>
    <lineage>
        <taxon>Bacteria</taxon>
        <taxon>Pseudomonadati</taxon>
        <taxon>Acidobacteriota</taxon>
        <taxon>Terriglobia</taxon>
        <taxon>Terriglobales</taxon>
        <taxon>Acidobacteriaceae</taxon>
        <taxon>Granulicella</taxon>
    </lineage>
</organism>
<dbReference type="HOGENOM" id="CLU_1407030_0_0_0"/>
<evidence type="ECO:0000313" key="2">
    <source>
        <dbReference type="Proteomes" id="UP000000343"/>
    </source>
</evidence>
<keyword evidence="2" id="KW-1185">Reference proteome</keyword>
<dbReference type="EMBL" id="CP002480">
    <property type="protein sequence ID" value="ADW67122.1"/>
    <property type="molecule type" value="Genomic_DNA"/>
</dbReference>
<dbReference type="PaxDb" id="1198114-AciX9_0031"/>
<gene>
    <name evidence="1" type="ordered locus">AciX9_0031</name>
</gene>
<dbReference type="SUPFAM" id="SSF88659">
    <property type="entry name" value="Sigma3 and sigma4 domains of RNA polymerase sigma factors"/>
    <property type="match status" value="1"/>
</dbReference>
<protein>
    <recommendedName>
        <fullName evidence="3">RNA polymerase sigma-70 region 4 domain-containing protein</fullName>
    </recommendedName>
</protein>
<sequence length="193" mass="21255">MSAALVILPVIQAMAEVASRPAAGPISATGAALRKGPHRLTLVRASAAVLPDAEERIRLRPSPELSFYRKYTEAMLKRYTKLSMEAGRAPSLLGRELFRGHVTNYKVSSFDDVVIYVHDVENCVAKLGRGQQYLVRKIAMQGYTQQETAAMIGTNLKIVIKRYVEAIDLLTRLFLDLGLLAPTVASKRVTEGQ</sequence>
<dbReference type="AlphaFoldDB" id="E8X462"/>
<dbReference type="InterPro" id="IPR013324">
    <property type="entry name" value="RNA_pol_sigma_r3/r4-like"/>
</dbReference>
<evidence type="ECO:0000313" key="1">
    <source>
        <dbReference type="EMBL" id="ADW67122.1"/>
    </source>
</evidence>
<proteinExistence type="predicted"/>
<dbReference type="OrthoDB" id="118550at2"/>
<dbReference type="eggNOG" id="ENOG5032XGM">
    <property type="taxonomic scope" value="Bacteria"/>
</dbReference>
<dbReference type="RefSeq" id="WP_013578451.1">
    <property type="nucleotide sequence ID" value="NC_015064.1"/>
</dbReference>
<dbReference type="Proteomes" id="UP000000343">
    <property type="component" value="Chromosome"/>
</dbReference>
<name>E8X462_GRATM</name>
<evidence type="ECO:0008006" key="3">
    <source>
        <dbReference type="Google" id="ProtNLM"/>
    </source>
</evidence>
<accession>E8X462</accession>